<dbReference type="PANTHER" id="PTHR12049">
    <property type="entry name" value="PROTEIN ARGININE METHYLTRANSFERASE NDUFAF7, MITOCHONDRIAL"/>
    <property type="match status" value="1"/>
</dbReference>
<dbReference type="InterPro" id="IPR038375">
    <property type="entry name" value="NDUFAF7_sf"/>
</dbReference>
<keyword evidence="9" id="KW-1185">Reference proteome</keyword>
<evidence type="ECO:0000256" key="5">
    <source>
        <dbReference type="ARBA" id="ARBA00023128"/>
    </source>
</evidence>
<dbReference type="RefSeq" id="XP_020073612.1">
    <property type="nucleotide sequence ID" value="XM_020214232.1"/>
</dbReference>
<dbReference type="GO" id="GO:0032981">
    <property type="term" value="P:mitochondrial respiratory chain complex I assembly"/>
    <property type="evidence" value="ECO:0007669"/>
    <property type="project" value="TreeGrafter"/>
</dbReference>
<dbReference type="Proteomes" id="UP000094389">
    <property type="component" value="Unassembled WGS sequence"/>
</dbReference>
<dbReference type="GO" id="GO:0005739">
    <property type="term" value="C:mitochondrion"/>
    <property type="evidence" value="ECO:0007669"/>
    <property type="project" value="UniProtKB-SubCell"/>
</dbReference>
<keyword evidence="3 7" id="KW-0489">Methyltransferase</keyword>
<gene>
    <name evidence="8" type="ORF">CYBJADRAFT_165833</name>
</gene>
<dbReference type="AlphaFoldDB" id="A0A1E4SAP7"/>
<dbReference type="Gene3D" id="3.40.50.12710">
    <property type="match status" value="1"/>
</dbReference>
<keyword evidence="4 7" id="KW-0808">Transferase</keyword>
<evidence type="ECO:0000256" key="6">
    <source>
        <dbReference type="ARBA" id="ARBA00048612"/>
    </source>
</evidence>
<dbReference type="InterPro" id="IPR003788">
    <property type="entry name" value="NDUFAF7"/>
</dbReference>
<dbReference type="OrthoDB" id="5595109at2759"/>
<accession>A0A1E4SAP7</accession>
<comment type="catalytic activity">
    <reaction evidence="6 7">
        <text>L-arginyl-[protein] + 2 S-adenosyl-L-methionine = N(omega),N(omega)'-dimethyl-L-arginyl-[protein] + 2 S-adenosyl-L-homocysteine + 2 H(+)</text>
        <dbReference type="Rhea" id="RHEA:48108"/>
        <dbReference type="Rhea" id="RHEA-COMP:10532"/>
        <dbReference type="Rhea" id="RHEA-COMP:11992"/>
        <dbReference type="ChEBI" id="CHEBI:15378"/>
        <dbReference type="ChEBI" id="CHEBI:29965"/>
        <dbReference type="ChEBI" id="CHEBI:57856"/>
        <dbReference type="ChEBI" id="CHEBI:59789"/>
        <dbReference type="ChEBI" id="CHEBI:88221"/>
        <dbReference type="EC" id="2.1.1.320"/>
    </reaction>
</comment>
<protein>
    <recommendedName>
        <fullName evidence="7">Protein arginine methyltransferase NDUFAF7</fullName>
        <ecNumber evidence="7">2.1.1.320</ecNumber>
    </recommendedName>
</protein>
<evidence type="ECO:0000256" key="1">
    <source>
        <dbReference type="ARBA" id="ARBA00004173"/>
    </source>
</evidence>
<dbReference type="SUPFAM" id="SSF53335">
    <property type="entry name" value="S-adenosyl-L-methionine-dependent methyltransferases"/>
    <property type="match status" value="1"/>
</dbReference>
<comment type="similarity">
    <text evidence="2 7">Belongs to the NDUFAF7 family.</text>
</comment>
<proteinExistence type="inferred from homology"/>
<sequence>MSLLLLNIPRALGRRCVSPKRFNSSLVPKKNELQELITKVIGFTGPLPLSQFMRQCLTHPTLGYYTSRDPLGAQGDFVTSPEISQMFGELIGVWFYSVWNQQRCPSNVNMVEFGPGRGTLMYDVMSSFTKLVKRRHGDDSLSLNLIMVEASHVLRQKQASILGDSDVDATGEYWKGKSRFGLNNSITWVDTERDVYEVIDMKRDTNFIIAHEFFDALPINQYQKTEEGWREILVDVHPDTKEFVLVKQAKHTSACAIPESQERYNNVSLNTTVEISPESYQYSKVIADLISINSRGTGAALIVDYGTLNEVPENTLRGIKDHKFTSPFKDLGEVDLSVDVDFQAIAHAARDSHEVEILGPIEQGDFLHNMGITHRVKQLCKRAHDEATEHNIEKAYHRLVDKDSEGMGKIYKFMGILPKGYTTSMGFNQ</sequence>
<dbReference type="GO" id="GO:0032259">
    <property type="term" value="P:methylation"/>
    <property type="evidence" value="ECO:0007669"/>
    <property type="project" value="UniProtKB-KW"/>
</dbReference>
<evidence type="ECO:0000313" key="9">
    <source>
        <dbReference type="Proteomes" id="UP000094389"/>
    </source>
</evidence>
<dbReference type="STRING" id="983966.A0A1E4SAP7"/>
<evidence type="ECO:0000256" key="4">
    <source>
        <dbReference type="ARBA" id="ARBA00022679"/>
    </source>
</evidence>
<dbReference type="GeneID" id="30988628"/>
<evidence type="ECO:0000256" key="2">
    <source>
        <dbReference type="ARBA" id="ARBA00005891"/>
    </source>
</evidence>
<dbReference type="EC" id="2.1.1.320" evidence="7"/>
<comment type="function">
    <text evidence="7">Arginine methyltransferase involved in the assembly or stability of mitochondrial NADH:ubiquinone oxidoreductase complex (complex I).</text>
</comment>
<name>A0A1E4SAP7_CYBJN</name>
<reference evidence="8 9" key="1">
    <citation type="journal article" date="2016" name="Proc. Natl. Acad. Sci. U.S.A.">
        <title>Comparative genomics of biotechnologically important yeasts.</title>
        <authorList>
            <person name="Riley R."/>
            <person name="Haridas S."/>
            <person name="Wolfe K.H."/>
            <person name="Lopes M.R."/>
            <person name="Hittinger C.T."/>
            <person name="Goeker M."/>
            <person name="Salamov A.A."/>
            <person name="Wisecaver J.H."/>
            <person name="Long T.M."/>
            <person name="Calvey C.H."/>
            <person name="Aerts A.L."/>
            <person name="Barry K.W."/>
            <person name="Choi C."/>
            <person name="Clum A."/>
            <person name="Coughlan A.Y."/>
            <person name="Deshpande S."/>
            <person name="Douglass A.P."/>
            <person name="Hanson S.J."/>
            <person name="Klenk H.-P."/>
            <person name="LaButti K.M."/>
            <person name="Lapidus A."/>
            <person name="Lindquist E.A."/>
            <person name="Lipzen A.M."/>
            <person name="Meier-Kolthoff J.P."/>
            <person name="Ohm R.A."/>
            <person name="Otillar R.P."/>
            <person name="Pangilinan J.L."/>
            <person name="Peng Y."/>
            <person name="Rokas A."/>
            <person name="Rosa C.A."/>
            <person name="Scheuner C."/>
            <person name="Sibirny A.A."/>
            <person name="Slot J.C."/>
            <person name="Stielow J.B."/>
            <person name="Sun H."/>
            <person name="Kurtzman C.P."/>
            <person name="Blackwell M."/>
            <person name="Grigoriev I.V."/>
            <person name="Jeffries T.W."/>
        </authorList>
    </citation>
    <scope>NUCLEOTIDE SEQUENCE [LARGE SCALE GENOMIC DNA]</scope>
    <source>
        <strain evidence="9">ATCC 18201 / CBS 1600 / BCRC 20928 / JCM 3617 / NBRC 0987 / NRRL Y-1542</strain>
    </source>
</reference>
<organism evidence="8 9">
    <name type="scientific">Cyberlindnera jadinii (strain ATCC 18201 / CBS 1600 / BCRC 20928 / JCM 3617 / NBRC 0987 / NRRL Y-1542)</name>
    <name type="common">Torula yeast</name>
    <name type="synonym">Candida utilis</name>
    <dbReference type="NCBI Taxonomy" id="983966"/>
    <lineage>
        <taxon>Eukaryota</taxon>
        <taxon>Fungi</taxon>
        <taxon>Dikarya</taxon>
        <taxon>Ascomycota</taxon>
        <taxon>Saccharomycotina</taxon>
        <taxon>Saccharomycetes</taxon>
        <taxon>Phaffomycetales</taxon>
        <taxon>Phaffomycetaceae</taxon>
        <taxon>Cyberlindnera</taxon>
    </lineage>
</organism>
<dbReference type="PANTHER" id="PTHR12049:SF7">
    <property type="entry name" value="PROTEIN ARGININE METHYLTRANSFERASE NDUFAF7, MITOCHONDRIAL"/>
    <property type="match status" value="1"/>
</dbReference>
<dbReference type="InterPro" id="IPR029063">
    <property type="entry name" value="SAM-dependent_MTases_sf"/>
</dbReference>
<dbReference type="GO" id="GO:0035243">
    <property type="term" value="F:protein-arginine omega-N symmetric methyltransferase activity"/>
    <property type="evidence" value="ECO:0007669"/>
    <property type="project" value="UniProtKB-EC"/>
</dbReference>
<dbReference type="OMA" id="YYHPQRN"/>
<dbReference type="EMBL" id="KV453925">
    <property type="protein sequence ID" value="ODV76573.1"/>
    <property type="molecule type" value="Genomic_DNA"/>
</dbReference>
<evidence type="ECO:0000313" key="8">
    <source>
        <dbReference type="EMBL" id="ODV76573.1"/>
    </source>
</evidence>
<keyword evidence="5 7" id="KW-0496">Mitochondrion</keyword>
<evidence type="ECO:0000256" key="7">
    <source>
        <dbReference type="RuleBase" id="RU364114"/>
    </source>
</evidence>
<evidence type="ECO:0000256" key="3">
    <source>
        <dbReference type="ARBA" id="ARBA00022603"/>
    </source>
</evidence>
<dbReference type="Pfam" id="PF02636">
    <property type="entry name" value="Methyltransf_28"/>
    <property type="match status" value="1"/>
</dbReference>
<comment type="subcellular location">
    <subcellularLocation>
        <location evidence="1 7">Mitochondrion</location>
    </subcellularLocation>
</comment>